<organism evidence="1 2">
    <name type="scientific">Manihot esculenta</name>
    <name type="common">Cassava</name>
    <name type="synonym">Jatropha manihot</name>
    <dbReference type="NCBI Taxonomy" id="3983"/>
    <lineage>
        <taxon>Eukaryota</taxon>
        <taxon>Viridiplantae</taxon>
        <taxon>Streptophyta</taxon>
        <taxon>Embryophyta</taxon>
        <taxon>Tracheophyta</taxon>
        <taxon>Spermatophyta</taxon>
        <taxon>Magnoliopsida</taxon>
        <taxon>eudicotyledons</taxon>
        <taxon>Gunneridae</taxon>
        <taxon>Pentapetalae</taxon>
        <taxon>rosids</taxon>
        <taxon>fabids</taxon>
        <taxon>Malpighiales</taxon>
        <taxon>Euphorbiaceae</taxon>
        <taxon>Crotonoideae</taxon>
        <taxon>Manihoteae</taxon>
        <taxon>Manihot</taxon>
    </lineage>
</organism>
<evidence type="ECO:0000313" key="1">
    <source>
        <dbReference type="EMBL" id="KAG8651028.1"/>
    </source>
</evidence>
<dbReference type="Proteomes" id="UP000091857">
    <property type="component" value="Chromosome 7"/>
</dbReference>
<name>A0ACB7HED0_MANES</name>
<keyword evidence="2" id="KW-1185">Reference proteome</keyword>
<comment type="caution">
    <text evidence="1">The sequence shown here is derived from an EMBL/GenBank/DDBJ whole genome shotgun (WGS) entry which is preliminary data.</text>
</comment>
<gene>
    <name evidence="1" type="ORF">MANES_07G087825v8</name>
</gene>
<dbReference type="EMBL" id="CM004393">
    <property type="protein sequence ID" value="KAG8651028.1"/>
    <property type="molecule type" value="Genomic_DNA"/>
</dbReference>
<accession>A0ACB7HED0</accession>
<protein>
    <submittedName>
        <fullName evidence="1">Uncharacterized protein</fullName>
    </submittedName>
</protein>
<evidence type="ECO:0000313" key="2">
    <source>
        <dbReference type="Proteomes" id="UP000091857"/>
    </source>
</evidence>
<sequence>MQLCRQESLHTTKPRVSSSFALSPTCNRTQTHGRCPSSKPHLRLTLLLLTDVQIRTPRINSSILDWANLAFAILHDNPAPSPLVAIPFLPVEVLRLCEIPSGSSLLKVVCCSIGSHATYGSRTACHTPFSSCCHPRFLIMKPKILDPQPMRPS</sequence>
<reference evidence="2" key="1">
    <citation type="journal article" date="2016" name="Nat. Biotechnol.">
        <title>Sequencing wild and cultivated cassava and related species reveals extensive interspecific hybridization and genetic diversity.</title>
        <authorList>
            <person name="Bredeson J.V."/>
            <person name="Lyons J.B."/>
            <person name="Prochnik S.E."/>
            <person name="Wu G.A."/>
            <person name="Ha C.M."/>
            <person name="Edsinger-Gonzales E."/>
            <person name="Grimwood J."/>
            <person name="Schmutz J."/>
            <person name="Rabbi I.Y."/>
            <person name="Egesi C."/>
            <person name="Nauluvula P."/>
            <person name="Lebot V."/>
            <person name="Ndunguru J."/>
            <person name="Mkamilo G."/>
            <person name="Bart R.S."/>
            <person name="Setter T.L."/>
            <person name="Gleadow R.M."/>
            <person name="Kulakow P."/>
            <person name="Ferguson M.E."/>
            <person name="Rounsley S."/>
            <person name="Rokhsar D.S."/>
        </authorList>
    </citation>
    <scope>NUCLEOTIDE SEQUENCE [LARGE SCALE GENOMIC DNA]</scope>
    <source>
        <strain evidence="2">cv. AM560-2</strain>
    </source>
</reference>
<proteinExistence type="predicted"/>